<evidence type="ECO:0000313" key="2">
    <source>
        <dbReference type="EMBL" id="KPJ02834.1"/>
    </source>
</evidence>
<dbReference type="InterPro" id="IPR001611">
    <property type="entry name" value="Leu-rich_rpt"/>
</dbReference>
<dbReference type="PANTHER" id="PTHR46984:SF1">
    <property type="entry name" value="LEUCINE-RICH REPEAT-CONTAINING PROTEIN 71"/>
    <property type="match status" value="1"/>
</dbReference>
<feature type="region of interest" description="Disordered" evidence="1">
    <location>
        <begin position="374"/>
        <end position="399"/>
    </location>
</feature>
<dbReference type="SUPFAM" id="SSF52047">
    <property type="entry name" value="RNI-like"/>
    <property type="match status" value="1"/>
</dbReference>
<dbReference type="STRING" id="66420.A0A0N0PA21"/>
<keyword evidence="3" id="KW-1185">Reference proteome</keyword>
<dbReference type="EMBL" id="KQ459228">
    <property type="protein sequence ID" value="KPJ02834.1"/>
    <property type="molecule type" value="Genomic_DNA"/>
</dbReference>
<dbReference type="Pfam" id="PF13516">
    <property type="entry name" value="LRR_6"/>
    <property type="match status" value="3"/>
</dbReference>
<sequence length="542" mass="61288">MDVTDKDKISVIEESIATVNRPLPDDFRSYLPWACNQLELEYAVFVNKIHQKIYKSTSVTVGILDQNPRLKLIVRYLWFVKDKNRDDDMLYSEILVAGTNGLSLNNVCIVGEHIDMGVSDRSKGRTRSKARTVRSRADGMSDRTEDMKTGTTQQVSFVEEAINITAVHDSNGDLVQIVFCKNKHIPRIVIKIIGLIIKFHPQLYSVEFDQGANLYTIYEFEKILPLSNITEVCFDGTYIPDANYDILLDHELLRYLSLSRCKIEDEIIHNIAMKLVYPNPASKSLAVLNLSSNRITNDGAKSLAFALRSNRCLIYLNLSANKLTDEGAASIMDSLQEFCLTPEEILASKSRYCSFYLKRNKLIAKKIKELKESDSDKSSAKKKGTRSVPPSVRRRTKTDREVSLHSVHEILASNITGSESNLFDRAATIVQMAFGVFIDPFSSSNTIVKDEALYCLGNNSLLCLNLAYNDLSYIFVRKLLGILLYQKQADRKPRGLINVCIEGNNLPVSCEEYRLIESIIESGVQRNLPINKKRQQSKVVSR</sequence>
<dbReference type="InterPro" id="IPR053040">
    <property type="entry name" value="LRR-containing_protein_71"/>
</dbReference>
<evidence type="ECO:0000256" key="1">
    <source>
        <dbReference type="SAM" id="MobiDB-lite"/>
    </source>
</evidence>
<feature type="region of interest" description="Disordered" evidence="1">
    <location>
        <begin position="120"/>
        <end position="149"/>
    </location>
</feature>
<name>A0A0N0PA21_PAPXU</name>
<accession>A0A0N0PA21</accession>
<dbReference type="SMART" id="SM00368">
    <property type="entry name" value="LRR_RI"/>
    <property type="match status" value="2"/>
</dbReference>
<organism evidence="2 3">
    <name type="scientific">Papilio xuthus</name>
    <name type="common">Asian swallowtail butterfly</name>
    <dbReference type="NCBI Taxonomy" id="66420"/>
    <lineage>
        <taxon>Eukaryota</taxon>
        <taxon>Metazoa</taxon>
        <taxon>Ecdysozoa</taxon>
        <taxon>Arthropoda</taxon>
        <taxon>Hexapoda</taxon>
        <taxon>Insecta</taxon>
        <taxon>Pterygota</taxon>
        <taxon>Neoptera</taxon>
        <taxon>Endopterygota</taxon>
        <taxon>Lepidoptera</taxon>
        <taxon>Glossata</taxon>
        <taxon>Ditrysia</taxon>
        <taxon>Papilionoidea</taxon>
        <taxon>Papilionidae</taxon>
        <taxon>Papilioninae</taxon>
        <taxon>Papilio</taxon>
    </lineage>
</organism>
<dbReference type="Proteomes" id="UP000053268">
    <property type="component" value="Unassembled WGS sequence"/>
</dbReference>
<dbReference type="Gene3D" id="3.80.10.10">
    <property type="entry name" value="Ribonuclease Inhibitor"/>
    <property type="match status" value="1"/>
</dbReference>
<dbReference type="PANTHER" id="PTHR46984">
    <property type="entry name" value="LEUCINE-RICH REPEAT-CONTAINING PROTEIN 71"/>
    <property type="match status" value="1"/>
</dbReference>
<reference evidence="2 3" key="1">
    <citation type="journal article" date="2015" name="Nat. Commun.">
        <title>Outbred genome sequencing and CRISPR/Cas9 gene editing in butterflies.</title>
        <authorList>
            <person name="Li X."/>
            <person name="Fan D."/>
            <person name="Zhang W."/>
            <person name="Liu G."/>
            <person name="Zhang L."/>
            <person name="Zhao L."/>
            <person name="Fang X."/>
            <person name="Chen L."/>
            <person name="Dong Y."/>
            <person name="Chen Y."/>
            <person name="Ding Y."/>
            <person name="Zhao R."/>
            <person name="Feng M."/>
            <person name="Zhu Y."/>
            <person name="Feng Y."/>
            <person name="Jiang X."/>
            <person name="Zhu D."/>
            <person name="Xiang H."/>
            <person name="Feng X."/>
            <person name="Li S."/>
            <person name="Wang J."/>
            <person name="Zhang G."/>
            <person name="Kronforst M.R."/>
            <person name="Wang W."/>
        </authorList>
    </citation>
    <scope>NUCLEOTIDE SEQUENCE [LARGE SCALE GENOMIC DNA]</scope>
    <source>
        <strain evidence="2">Ya'a_city_454_Px</strain>
        <tissue evidence="2">Whole body</tissue>
    </source>
</reference>
<feature type="compositionally biased region" description="Basic residues" evidence="1">
    <location>
        <begin position="124"/>
        <end position="134"/>
    </location>
</feature>
<dbReference type="InterPro" id="IPR032675">
    <property type="entry name" value="LRR_dom_sf"/>
</dbReference>
<dbReference type="AlphaFoldDB" id="A0A0N0PA21"/>
<protein>
    <submittedName>
        <fullName evidence="2">Leucine-rich repeat-containing protein 71</fullName>
    </submittedName>
</protein>
<gene>
    <name evidence="2" type="ORF">RR46_00736</name>
</gene>
<evidence type="ECO:0000313" key="3">
    <source>
        <dbReference type="Proteomes" id="UP000053268"/>
    </source>
</evidence>
<feature type="compositionally biased region" description="Basic and acidic residues" evidence="1">
    <location>
        <begin position="135"/>
        <end position="148"/>
    </location>
</feature>
<proteinExistence type="predicted"/>